<evidence type="ECO:0000313" key="3">
    <source>
        <dbReference type="Proteomes" id="UP000654075"/>
    </source>
</evidence>
<dbReference type="OMA" id="DACDWEC"/>
<gene>
    <name evidence="2" type="ORF">PGLA1383_LOCUS15380</name>
</gene>
<dbReference type="Proteomes" id="UP000654075">
    <property type="component" value="Unassembled WGS sequence"/>
</dbReference>
<organism evidence="2 3">
    <name type="scientific">Polarella glacialis</name>
    <name type="common">Dinoflagellate</name>
    <dbReference type="NCBI Taxonomy" id="89957"/>
    <lineage>
        <taxon>Eukaryota</taxon>
        <taxon>Sar</taxon>
        <taxon>Alveolata</taxon>
        <taxon>Dinophyceae</taxon>
        <taxon>Suessiales</taxon>
        <taxon>Suessiaceae</taxon>
        <taxon>Polarella</taxon>
    </lineage>
</organism>
<dbReference type="SUPFAM" id="SSF51445">
    <property type="entry name" value="(Trans)glycosidases"/>
    <property type="match status" value="1"/>
</dbReference>
<dbReference type="AlphaFoldDB" id="A0A813EFQ3"/>
<dbReference type="InterPro" id="IPR017853">
    <property type="entry name" value="GH"/>
</dbReference>
<dbReference type="Gene3D" id="2.60.120.260">
    <property type="entry name" value="Galactose-binding domain-like"/>
    <property type="match status" value="1"/>
</dbReference>
<dbReference type="Gene3D" id="3.20.20.80">
    <property type="entry name" value="Glycosidases"/>
    <property type="match status" value="1"/>
</dbReference>
<evidence type="ECO:0008006" key="4">
    <source>
        <dbReference type="Google" id="ProtNLM"/>
    </source>
</evidence>
<evidence type="ECO:0000256" key="1">
    <source>
        <dbReference type="SAM" id="SignalP"/>
    </source>
</evidence>
<dbReference type="SUPFAM" id="SSF49785">
    <property type="entry name" value="Galactose-binding domain-like"/>
    <property type="match status" value="1"/>
</dbReference>
<reference evidence="2" key="1">
    <citation type="submission" date="2021-02" db="EMBL/GenBank/DDBJ databases">
        <authorList>
            <person name="Dougan E. K."/>
            <person name="Rhodes N."/>
            <person name="Thang M."/>
            <person name="Chan C."/>
        </authorList>
    </citation>
    <scope>NUCLEOTIDE SEQUENCE</scope>
</reference>
<feature type="chain" id="PRO_5032927123" description="Beta-galactosidase" evidence="1">
    <location>
        <begin position="36"/>
        <end position="1008"/>
    </location>
</feature>
<keyword evidence="3" id="KW-1185">Reference proteome</keyword>
<keyword evidence="1" id="KW-0732">Signal</keyword>
<feature type="signal peptide" evidence="1">
    <location>
        <begin position="1"/>
        <end position="35"/>
    </location>
</feature>
<accession>A0A813EFQ3</accession>
<proteinExistence type="predicted"/>
<evidence type="ECO:0000313" key="2">
    <source>
        <dbReference type="EMBL" id="CAE8596923.1"/>
    </source>
</evidence>
<dbReference type="PANTHER" id="PTHR42732:SF2">
    <property type="entry name" value="BETA-MANNOSIDASE"/>
    <property type="match status" value="1"/>
</dbReference>
<dbReference type="InterPro" id="IPR051913">
    <property type="entry name" value="GH2_Domain-Containing"/>
</dbReference>
<protein>
    <recommendedName>
        <fullName evidence="4">Beta-galactosidase</fullName>
    </recommendedName>
</protein>
<dbReference type="InterPro" id="IPR036156">
    <property type="entry name" value="Beta-gal/glucu_dom_sf"/>
</dbReference>
<dbReference type="PANTHER" id="PTHR42732">
    <property type="entry name" value="BETA-GALACTOSIDASE"/>
    <property type="match status" value="1"/>
</dbReference>
<name>A0A813EFQ3_POLGL</name>
<dbReference type="SUPFAM" id="SSF49303">
    <property type="entry name" value="beta-Galactosidase/glucuronidase domain"/>
    <property type="match status" value="1"/>
</dbReference>
<dbReference type="InterPro" id="IPR008979">
    <property type="entry name" value="Galactose-bd-like_sf"/>
</dbReference>
<dbReference type="EMBL" id="CAJNNV010009009">
    <property type="protein sequence ID" value="CAE8596923.1"/>
    <property type="molecule type" value="Genomic_DNA"/>
</dbReference>
<dbReference type="OrthoDB" id="408320at2759"/>
<sequence length="1008" mass="110102">MDFSLGRPVKGCPGRRWRPLAMCTTFLAATTVSAADEWSELATLLSCDAGAVRGRLPAIPGERVGEGGPYLGSRVLDLRHTLELVTGGASLMRLQHADVTWMRSSSHTSTEEAFWQKALYGIVTGQLPQPETACIAVDDVLSRNWPAKLASTPKYGSPESTLVAEEVPRAAALELAPKLIPELLALKPRAGVLCNAWAMDAEVWDPTVASKFELQELWADALAGKKLLLVIGERSPEPQLLLPIFRKTSMVAARHVSSQDLHGGFARLLTELRSLATDFDTALILGLASPGMGALLAAGLDCAIQAIDADTFNILPPPRRKTPRPPLVTLCGGRPCKGATRDTTDNIKPWDEAEFHPRPHLRRPRAGWLSLNGPWEAHIALAEVQQMPEIFEDGVLEVPYPVESYRGGLGRRVSEREALWLRKEAEIPVNWRRTLLRVDACDWECSIYIEDRLVGTHRGGYDPFAFDITSMLPPPEPASQALEPVRRVRVAIRAWDPTDFGCEYVTSPPVPCHRCCRTGWQPRGKQSLQPGFIMYSAATGPWQTIWLEEASHDCLVRSAKAVLLDGPAAVAGKEARVRFEVELERNPGPCAIGTSLHVVVGLKGQPLAEGRGLGPHAAEVTLPAAVQLWSPSDPVLHTAVLVLCGVDGVCGDSVEIKFGLRWLSKSGVEGVGPKGEVDLLLNGKRILQHGVLYQAYWPESLIAPPSHEALADDLRHIKASGFNLVRVHAAVMPAFFYYLCDKEGLLVWQDFPGGDGRALPLWDNARAKFEQSSTTDALALDEIGRIPESEANFWLELQAMVSLLSSFASVVCWIPFNEAWGQFDTMRVVQWLRNFGGNRWVNAASGWNDVGDLFPEGDAGDLADVHNYEGLPFDKLNGTFSSWPLPFAGRALALGEYGGLGLSVDGHEWSPETSWAYGAVSTTSQELGQKLLALAERLSALLCESRVSAAIYTQWNDIETEVNGLVAYDRLPKLPYETLHKFASTLMQAHDQCWPSGASTGLLEGTAS</sequence>
<comment type="caution">
    <text evidence="2">The sequence shown here is derived from an EMBL/GenBank/DDBJ whole genome shotgun (WGS) entry which is preliminary data.</text>
</comment>